<dbReference type="InterPro" id="IPR001279">
    <property type="entry name" value="Metallo-B-lactamas"/>
</dbReference>
<dbReference type="SUPFAM" id="SSF56281">
    <property type="entry name" value="Metallo-hydrolase/oxidoreductase"/>
    <property type="match status" value="1"/>
</dbReference>
<dbReference type="AlphaFoldDB" id="A0ABD6DCI3"/>
<dbReference type="InterPro" id="IPR050662">
    <property type="entry name" value="Sec-metab_biosynth-thioest"/>
</dbReference>
<dbReference type="PANTHER" id="PTHR23131">
    <property type="entry name" value="ENDORIBONUCLEASE LACTB2"/>
    <property type="match status" value="1"/>
</dbReference>
<accession>A0ABD6DCI3</accession>
<proteinExistence type="predicted"/>
<dbReference type="EMBL" id="JBHUDM010000004">
    <property type="protein sequence ID" value="MFD1643077.1"/>
    <property type="molecule type" value="Genomic_DNA"/>
</dbReference>
<comment type="caution">
    <text evidence="2">The sequence shown here is derived from an EMBL/GenBank/DDBJ whole genome shotgun (WGS) entry which is preliminary data.</text>
</comment>
<evidence type="ECO:0000313" key="3">
    <source>
        <dbReference type="Proteomes" id="UP001597052"/>
    </source>
</evidence>
<gene>
    <name evidence="2" type="ORF">ACFSBW_14465</name>
</gene>
<feature type="domain" description="Metallo-beta-lactamase" evidence="1">
    <location>
        <begin position="23"/>
        <end position="182"/>
    </location>
</feature>
<dbReference type="SMART" id="SM00849">
    <property type="entry name" value="Lactamase_B"/>
    <property type="match status" value="1"/>
</dbReference>
<dbReference type="Pfam" id="PF00753">
    <property type="entry name" value="Lactamase_B"/>
    <property type="match status" value="1"/>
</dbReference>
<dbReference type="InterPro" id="IPR036866">
    <property type="entry name" value="RibonucZ/Hydroxyglut_hydro"/>
</dbReference>
<dbReference type="Gene3D" id="3.60.15.10">
    <property type="entry name" value="Ribonuclease Z/Hydroxyacylglutathione hydrolase-like"/>
    <property type="match status" value="1"/>
</dbReference>
<keyword evidence="3" id="KW-1185">Reference proteome</keyword>
<name>A0ABD6DCI3_9EURY</name>
<dbReference type="PANTHER" id="PTHR23131:SF0">
    <property type="entry name" value="ENDORIBONUCLEASE LACTB2"/>
    <property type="match status" value="1"/>
</dbReference>
<reference evidence="2 3" key="1">
    <citation type="journal article" date="2019" name="Int. J. Syst. Evol. Microbiol.">
        <title>The Global Catalogue of Microorganisms (GCM) 10K type strain sequencing project: providing services to taxonomists for standard genome sequencing and annotation.</title>
        <authorList>
            <consortium name="The Broad Institute Genomics Platform"/>
            <consortium name="The Broad Institute Genome Sequencing Center for Infectious Disease"/>
            <person name="Wu L."/>
            <person name="Ma J."/>
        </authorList>
    </citation>
    <scope>NUCLEOTIDE SEQUENCE [LARGE SCALE GENOMIC DNA]</scope>
    <source>
        <strain evidence="2 3">CGMCC 1.10593</strain>
    </source>
</reference>
<sequence>MTQHTTEITRISVPTDTVATTDQTNVYLIEGDQSLLLDPATRHPTVDDAVADCAPDHITATHCHPDHTAGLTAYAFETDATVWAPVGYENRFAQSTGVYPARTFREGHSIGPATAIETPGHASDHTAFEVELDDGRTAIFTGDLVVAEGSVVVGGPDADMADYLDSLRRVREREPDVVFPGHGPIIDEPRETIDRLLAHREKREQSVLDAMATNAEDVEEIVDRAYEKDISEVSDLARKTVIAHIRKLAEENRVRWDPETEQATLVDR</sequence>
<organism evidence="2 3">
    <name type="scientific">Halohasta litorea</name>
    <dbReference type="NCBI Taxonomy" id="869891"/>
    <lineage>
        <taxon>Archaea</taxon>
        <taxon>Methanobacteriati</taxon>
        <taxon>Methanobacteriota</taxon>
        <taxon>Stenosarchaea group</taxon>
        <taxon>Halobacteria</taxon>
        <taxon>Halobacteriales</taxon>
        <taxon>Haloferacaceae</taxon>
        <taxon>Halohasta</taxon>
    </lineage>
</organism>
<dbReference type="Proteomes" id="UP001597052">
    <property type="component" value="Unassembled WGS sequence"/>
</dbReference>
<protein>
    <submittedName>
        <fullName evidence="2">MBL fold metallo-hydrolase</fullName>
    </submittedName>
</protein>
<dbReference type="Gene3D" id="1.10.10.10">
    <property type="entry name" value="Winged helix-like DNA-binding domain superfamily/Winged helix DNA-binding domain"/>
    <property type="match status" value="1"/>
</dbReference>
<evidence type="ECO:0000313" key="2">
    <source>
        <dbReference type="EMBL" id="MFD1643077.1"/>
    </source>
</evidence>
<dbReference type="InterPro" id="IPR036388">
    <property type="entry name" value="WH-like_DNA-bd_sf"/>
</dbReference>
<dbReference type="RefSeq" id="WP_256396396.1">
    <property type="nucleotide sequence ID" value="NZ_JANHDJ010000004.1"/>
</dbReference>
<evidence type="ECO:0000259" key="1">
    <source>
        <dbReference type="SMART" id="SM00849"/>
    </source>
</evidence>